<evidence type="ECO:0000256" key="1">
    <source>
        <dbReference type="SAM" id="MobiDB-lite"/>
    </source>
</evidence>
<feature type="domain" description="DUF5681" evidence="2">
    <location>
        <begin position="9"/>
        <end position="71"/>
    </location>
</feature>
<dbReference type="Pfam" id="PF18932">
    <property type="entry name" value="DUF5681"/>
    <property type="match status" value="1"/>
</dbReference>
<dbReference type="EMBL" id="JACHFJ010000015">
    <property type="protein sequence ID" value="MBB5374327.1"/>
    <property type="molecule type" value="Genomic_DNA"/>
</dbReference>
<protein>
    <recommendedName>
        <fullName evidence="2">DUF5681 domain-containing protein</fullName>
    </recommendedName>
</protein>
<dbReference type="AlphaFoldDB" id="A0A840VHF1"/>
<feature type="compositionally biased region" description="Basic and acidic residues" evidence="1">
    <location>
        <begin position="1"/>
        <end position="13"/>
    </location>
</feature>
<evidence type="ECO:0000313" key="4">
    <source>
        <dbReference type="Proteomes" id="UP000553706"/>
    </source>
</evidence>
<comment type="caution">
    <text evidence="3">The sequence shown here is derived from an EMBL/GenBank/DDBJ whole genome shotgun (WGS) entry which is preliminary data.</text>
</comment>
<dbReference type="InterPro" id="IPR043736">
    <property type="entry name" value="DUF5681"/>
</dbReference>
<dbReference type="RefSeq" id="WP_183267350.1">
    <property type="nucleotide sequence ID" value="NZ_JACHFJ010000015.1"/>
</dbReference>
<proteinExistence type="predicted"/>
<keyword evidence="4" id="KW-1185">Reference proteome</keyword>
<feature type="region of interest" description="Disordered" evidence="1">
    <location>
        <begin position="1"/>
        <end position="28"/>
    </location>
</feature>
<gene>
    <name evidence="3" type="ORF">HNP71_002599</name>
</gene>
<accession>A0A840VHF1</accession>
<evidence type="ECO:0000313" key="3">
    <source>
        <dbReference type="EMBL" id="MBB5374327.1"/>
    </source>
</evidence>
<dbReference type="Proteomes" id="UP000553706">
    <property type="component" value="Unassembled WGS sequence"/>
</dbReference>
<evidence type="ECO:0000259" key="2">
    <source>
        <dbReference type="Pfam" id="PF18932"/>
    </source>
</evidence>
<reference evidence="3 4" key="1">
    <citation type="submission" date="2020-08" db="EMBL/GenBank/DDBJ databases">
        <title>Genomic Encyclopedia of Type Strains, Phase IV (KMG-IV): sequencing the most valuable type-strain genomes for metagenomic binning, comparative biology and taxonomic classification.</title>
        <authorList>
            <person name="Goeker M."/>
        </authorList>
    </citation>
    <scope>NUCLEOTIDE SEQUENCE [LARGE SCALE GENOMIC DNA]</scope>
    <source>
        <strain evidence="3 4">DSM 27026</strain>
    </source>
</reference>
<name>A0A840VHF1_9PROT</name>
<sequence length="147" mass="15712">MSEKAGKKQETRFKPGQSGNPAGKPKGTRNAALMALEQIGQADAEGILRAVITAAKTGDMQAAKIIMDRLWPVRRGVPVMIDLPKIKTASDVIEATAQIIEATARGEITTDEAAALAGLVEGQRKAIETHELEQRIAALEERSKQNG</sequence>
<organism evidence="3 4">
    <name type="scientific">Acidocella aromatica</name>
    <dbReference type="NCBI Taxonomy" id="1303579"/>
    <lineage>
        <taxon>Bacteria</taxon>
        <taxon>Pseudomonadati</taxon>
        <taxon>Pseudomonadota</taxon>
        <taxon>Alphaproteobacteria</taxon>
        <taxon>Acetobacterales</taxon>
        <taxon>Acidocellaceae</taxon>
        <taxon>Acidocella</taxon>
    </lineage>
</organism>